<feature type="domain" description="NADPH-dependent FMN reductase-like" evidence="1">
    <location>
        <begin position="2"/>
        <end position="143"/>
    </location>
</feature>
<keyword evidence="3" id="KW-1185">Reference proteome</keyword>
<dbReference type="RefSeq" id="WP_238750052.1">
    <property type="nucleotide sequence ID" value="NZ_CAKLPZ010000001.1"/>
</dbReference>
<gene>
    <name evidence="2" type="primary">azr</name>
    <name evidence="2" type="ORF">LEM8419_01142</name>
</gene>
<name>A0ABM9AYN9_9BACT</name>
<dbReference type="InterPro" id="IPR029039">
    <property type="entry name" value="Flavoprotein-like_sf"/>
</dbReference>
<proteinExistence type="predicted"/>
<dbReference type="EC" id="1.7.-.-" evidence="2"/>
<dbReference type="EMBL" id="CAKLPZ010000001">
    <property type="protein sequence ID" value="CAH0999871.1"/>
    <property type="molecule type" value="Genomic_DNA"/>
</dbReference>
<dbReference type="SUPFAM" id="SSF52218">
    <property type="entry name" value="Flavoproteins"/>
    <property type="match status" value="1"/>
</dbReference>
<accession>A0ABM9AYN9</accession>
<dbReference type="InterPro" id="IPR005025">
    <property type="entry name" value="FMN_Rdtase-like_dom"/>
</dbReference>
<reference evidence="2" key="1">
    <citation type="submission" date="2021-12" db="EMBL/GenBank/DDBJ databases">
        <authorList>
            <person name="Rodrigo-Torres L."/>
            <person name="Arahal R. D."/>
            <person name="Lucena T."/>
        </authorList>
    </citation>
    <scope>NUCLEOTIDE SEQUENCE</scope>
    <source>
        <strain evidence="2">CECT 8419</strain>
    </source>
</reference>
<dbReference type="PANTHER" id="PTHR30543:SF21">
    <property type="entry name" value="NAD(P)H-DEPENDENT FMN REDUCTASE LOT6"/>
    <property type="match status" value="1"/>
</dbReference>
<evidence type="ECO:0000313" key="2">
    <source>
        <dbReference type="EMBL" id="CAH0999871.1"/>
    </source>
</evidence>
<dbReference type="GO" id="GO:0016491">
    <property type="term" value="F:oxidoreductase activity"/>
    <property type="evidence" value="ECO:0007669"/>
    <property type="project" value="UniProtKB-KW"/>
</dbReference>
<evidence type="ECO:0000313" key="3">
    <source>
        <dbReference type="Proteomes" id="UP000837803"/>
    </source>
</evidence>
<dbReference type="Pfam" id="PF03358">
    <property type="entry name" value="FMN_red"/>
    <property type="match status" value="1"/>
</dbReference>
<dbReference type="InterPro" id="IPR050712">
    <property type="entry name" value="NAD(P)H-dep_reductase"/>
</dbReference>
<evidence type="ECO:0000259" key="1">
    <source>
        <dbReference type="Pfam" id="PF03358"/>
    </source>
</evidence>
<sequence length="178" mass="19486">MITVISGTNRPDSRTLVFARHYVRQLELLGEEVELLDMADLHHGYFAGKMYDPLGSDGQLLKWQQQYISAADKLAVFVPEYNGSYPGVLKLFIDGISVIDYTGNFAGKHVALVGVSSGRAGNLRGIDHLADVFAHMGAWVLPNRLPLSSVEGLLTDDEISDAETKKSLKQQAEQLIAA</sequence>
<organism evidence="2 3">
    <name type="scientific">Neolewinella maritima</name>
    <dbReference type="NCBI Taxonomy" id="1383882"/>
    <lineage>
        <taxon>Bacteria</taxon>
        <taxon>Pseudomonadati</taxon>
        <taxon>Bacteroidota</taxon>
        <taxon>Saprospiria</taxon>
        <taxon>Saprospirales</taxon>
        <taxon>Lewinellaceae</taxon>
        <taxon>Neolewinella</taxon>
    </lineage>
</organism>
<dbReference type="Proteomes" id="UP000837803">
    <property type="component" value="Unassembled WGS sequence"/>
</dbReference>
<dbReference type="Gene3D" id="3.40.50.360">
    <property type="match status" value="1"/>
</dbReference>
<comment type="caution">
    <text evidence="2">The sequence shown here is derived from an EMBL/GenBank/DDBJ whole genome shotgun (WGS) entry which is preliminary data.</text>
</comment>
<keyword evidence="2" id="KW-0560">Oxidoreductase</keyword>
<protein>
    <submittedName>
        <fullName evidence="2">FMN-dependent NADPH-azoreductase</fullName>
        <ecNumber evidence="2">1.7.-.-</ecNumber>
    </submittedName>
</protein>
<dbReference type="PANTHER" id="PTHR30543">
    <property type="entry name" value="CHROMATE REDUCTASE"/>
    <property type="match status" value="1"/>
</dbReference>